<accession>A0AAV4SA47</accession>
<sequence>MRLVAFVNQLRNGFLCAQQNITFGKGGLPFRVIELGIAQEEIDPGGKPFQGTALLEEGISEKAAFALKGRGPIFVFSLFPDV</sequence>
<name>A0AAV4SA47_9ARAC</name>
<dbReference type="AlphaFoldDB" id="A0AAV4SA47"/>
<evidence type="ECO:0000313" key="2">
    <source>
        <dbReference type="Proteomes" id="UP001054837"/>
    </source>
</evidence>
<dbReference type="Proteomes" id="UP001054837">
    <property type="component" value="Unassembled WGS sequence"/>
</dbReference>
<gene>
    <name evidence="1" type="ORF">CDAR_308271</name>
</gene>
<protein>
    <submittedName>
        <fullName evidence="1">Uncharacterized protein</fullName>
    </submittedName>
</protein>
<reference evidence="1 2" key="1">
    <citation type="submission" date="2021-06" db="EMBL/GenBank/DDBJ databases">
        <title>Caerostris darwini draft genome.</title>
        <authorList>
            <person name="Kono N."/>
            <person name="Arakawa K."/>
        </authorList>
    </citation>
    <scope>NUCLEOTIDE SEQUENCE [LARGE SCALE GENOMIC DNA]</scope>
</reference>
<organism evidence="1 2">
    <name type="scientific">Caerostris darwini</name>
    <dbReference type="NCBI Taxonomy" id="1538125"/>
    <lineage>
        <taxon>Eukaryota</taxon>
        <taxon>Metazoa</taxon>
        <taxon>Ecdysozoa</taxon>
        <taxon>Arthropoda</taxon>
        <taxon>Chelicerata</taxon>
        <taxon>Arachnida</taxon>
        <taxon>Araneae</taxon>
        <taxon>Araneomorphae</taxon>
        <taxon>Entelegynae</taxon>
        <taxon>Araneoidea</taxon>
        <taxon>Araneidae</taxon>
        <taxon>Caerostris</taxon>
    </lineage>
</organism>
<keyword evidence="2" id="KW-1185">Reference proteome</keyword>
<evidence type="ECO:0000313" key="1">
    <source>
        <dbReference type="EMBL" id="GIY30224.1"/>
    </source>
</evidence>
<comment type="caution">
    <text evidence="1">The sequence shown here is derived from an EMBL/GenBank/DDBJ whole genome shotgun (WGS) entry which is preliminary data.</text>
</comment>
<proteinExistence type="predicted"/>
<dbReference type="EMBL" id="BPLQ01007452">
    <property type="protein sequence ID" value="GIY30224.1"/>
    <property type="molecule type" value="Genomic_DNA"/>
</dbReference>